<accession>A0A7S0D8M2</accession>
<dbReference type="InterPro" id="IPR036871">
    <property type="entry name" value="PX_dom_sf"/>
</dbReference>
<reference evidence="3" key="1">
    <citation type="submission" date="2021-01" db="EMBL/GenBank/DDBJ databases">
        <authorList>
            <person name="Corre E."/>
            <person name="Pelletier E."/>
            <person name="Niang G."/>
            <person name="Scheremetjew M."/>
            <person name="Finn R."/>
            <person name="Kale V."/>
            <person name="Holt S."/>
            <person name="Cochrane G."/>
            <person name="Meng A."/>
            <person name="Brown T."/>
            <person name="Cohen L."/>
        </authorList>
    </citation>
    <scope>NUCLEOTIDE SEQUENCE</scope>
    <source>
        <strain evidence="3">CCMP2058</strain>
    </source>
</reference>
<dbReference type="SUPFAM" id="SSF64268">
    <property type="entry name" value="PX domain"/>
    <property type="match status" value="1"/>
</dbReference>
<dbReference type="EMBL" id="HBEM01011251">
    <property type="protein sequence ID" value="CAD8444830.1"/>
    <property type="molecule type" value="Transcribed_RNA"/>
</dbReference>
<evidence type="ECO:0000313" key="3">
    <source>
        <dbReference type="EMBL" id="CAD8444830.1"/>
    </source>
</evidence>
<dbReference type="SUPFAM" id="SSF54001">
    <property type="entry name" value="Cysteine proteinases"/>
    <property type="match status" value="1"/>
</dbReference>
<dbReference type="Pfam" id="PF00787">
    <property type="entry name" value="PX"/>
    <property type="match status" value="1"/>
</dbReference>
<dbReference type="Gene3D" id="3.30.1520.10">
    <property type="entry name" value="Phox-like domain"/>
    <property type="match status" value="1"/>
</dbReference>
<dbReference type="InterPro" id="IPR001683">
    <property type="entry name" value="PX_dom"/>
</dbReference>
<name>A0A7S0D8M2_9EUKA</name>
<dbReference type="InterPro" id="IPR024453">
    <property type="entry name" value="Peptidase_C92"/>
</dbReference>
<protein>
    <recommendedName>
        <fullName evidence="2">PX domain-containing protein</fullName>
    </recommendedName>
</protein>
<dbReference type="Pfam" id="PF05708">
    <property type="entry name" value="Peptidase_C92"/>
    <property type="match status" value="1"/>
</dbReference>
<evidence type="ECO:0000259" key="2">
    <source>
        <dbReference type="PROSITE" id="PS50195"/>
    </source>
</evidence>
<gene>
    <name evidence="3" type="ORF">LAMO00422_LOCUS7878</name>
</gene>
<feature type="compositionally biased region" description="Polar residues" evidence="1">
    <location>
        <begin position="419"/>
        <end position="433"/>
    </location>
</feature>
<dbReference type="GO" id="GO:0035091">
    <property type="term" value="F:phosphatidylinositol binding"/>
    <property type="evidence" value="ECO:0007669"/>
    <property type="project" value="InterPro"/>
</dbReference>
<dbReference type="PROSITE" id="PS50195">
    <property type="entry name" value="PX"/>
    <property type="match status" value="1"/>
</dbReference>
<dbReference type="SMART" id="SM00312">
    <property type="entry name" value="PX"/>
    <property type="match status" value="1"/>
</dbReference>
<dbReference type="PANTHER" id="PTHR47112">
    <property type="entry name" value="PX DOMAIN-CONTAINING PROTEIN"/>
    <property type="match status" value="1"/>
</dbReference>
<feature type="region of interest" description="Disordered" evidence="1">
    <location>
        <begin position="351"/>
        <end position="446"/>
    </location>
</feature>
<dbReference type="AlphaFoldDB" id="A0A7S0D8M2"/>
<feature type="compositionally biased region" description="Low complexity" evidence="1">
    <location>
        <begin position="402"/>
        <end position="412"/>
    </location>
</feature>
<feature type="compositionally biased region" description="Polar residues" evidence="1">
    <location>
        <begin position="378"/>
        <end position="394"/>
    </location>
</feature>
<dbReference type="CDD" id="cd06093">
    <property type="entry name" value="PX_domain"/>
    <property type="match status" value="1"/>
</dbReference>
<dbReference type="Gene3D" id="3.90.1720.10">
    <property type="entry name" value="endopeptidase domain like (from Nostoc punctiforme)"/>
    <property type="match status" value="1"/>
</dbReference>
<sequence length="616" mass="68780">MASNRANKYEVKEPPRITRKASATQLGLHVCIVRHRTRYHFEKKFTQYEVGVTVANKGWSVFRRYREFETLHKTLSSQFKNLPKLPPKRWTGNMTEVFLDERRNLLDIYLNKLVQTHNVCTHVAVMEFLGFLSDHSKEAKRPRIQASTVLQVAKAGDIVLFRTQGTLPAIQRTVLSSEYDHVAIVVSKNISQACRSLNYGSSLYLLESTNEGVHTYPLKSRLRAWHLSGAYIVIRRLIYEKMSKGKIEKALQDFTSDAEGKSYGLNPIKLLRRKAEDKPSETYFCSELVASAYQTLGVLPKQDTLAASTYYPSSFAEKHDIHLINDAKLSHEVIVEFWQPEVMRAKVVRKKTKSRAKSALHSPCDIPTGGREPVSISILDQSSEGSKSPTNTENIGEKKKISGSPSVSSTGSHSERATLESSAVGQDNATIEVQSPERDSQFRITNSRRRIPTKFSVDLEAYRHFEASLISPTSTIRCSLEVAGGPNLKQEEGKQGARVIQGFVNCPRGLIAGKYRIRVSAVKNPFLSGYSAWFTVSSPFAEKPAQQVIERPKSPLVCSRVSSTNTFGGSLSADSPKSGRLSELNASKEHTPTSKNSNFLTFTKGKRTDSFLSPPT</sequence>
<evidence type="ECO:0000256" key="1">
    <source>
        <dbReference type="SAM" id="MobiDB-lite"/>
    </source>
</evidence>
<dbReference type="PANTHER" id="PTHR47112:SF1">
    <property type="entry name" value="PX DOMAIN-CONTAINING PROTEIN"/>
    <property type="match status" value="1"/>
</dbReference>
<feature type="domain" description="PX" evidence="2">
    <location>
        <begin position="26"/>
        <end position="136"/>
    </location>
</feature>
<organism evidence="3">
    <name type="scientific">Amorphochlora amoebiformis</name>
    <dbReference type="NCBI Taxonomy" id="1561963"/>
    <lineage>
        <taxon>Eukaryota</taxon>
        <taxon>Sar</taxon>
        <taxon>Rhizaria</taxon>
        <taxon>Cercozoa</taxon>
        <taxon>Chlorarachniophyceae</taxon>
        <taxon>Amorphochlora</taxon>
    </lineage>
</organism>
<dbReference type="InterPro" id="IPR038765">
    <property type="entry name" value="Papain-like_cys_pep_sf"/>
</dbReference>
<proteinExistence type="predicted"/>
<feature type="region of interest" description="Disordered" evidence="1">
    <location>
        <begin position="568"/>
        <end position="616"/>
    </location>
</feature>